<evidence type="ECO:0000313" key="1">
    <source>
        <dbReference type="EMBL" id="VDD26359.1"/>
    </source>
</evidence>
<reference evidence="1" key="1">
    <citation type="submission" date="2018-11" db="EMBL/GenBank/DDBJ databases">
        <authorList>
            <consortium name="Genoscope - CEA"/>
            <person name="William W."/>
        </authorList>
    </citation>
    <scope>NUCLEOTIDE SEQUENCE</scope>
</reference>
<protein>
    <submittedName>
        <fullName evidence="1">Uncharacterized protein</fullName>
    </submittedName>
</protein>
<name>A0A3P6E4I6_BRACM</name>
<dbReference type="EMBL" id="LR031680">
    <property type="protein sequence ID" value="VDD26359.1"/>
    <property type="molecule type" value="Genomic_DNA"/>
</dbReference>
<dbReference type="AlphaFoldDB" id="A0A3P6E4I6"/>
<accession>A0A3P6E4I6</accession>
<sequence>MPRKPKGSSARFVHGGCVFFFQGKKGRENAPSQCSSTRRYGAEVTHAILPGKARTTFKKKDHVWGLTPAQCRKVKEVGDLMTGEPATEAPVNGGRNYNGPKVAKFLVGPYEASLFPGIGFWAFPAQLRTYGPRDSLRTDSFYGA</sequence>
<gene>
    <name evidence="1" type="ORF">BRASC143T45651Z</name>
</gene>
<organism evidence="1">
    <name type="scientific">Brassica campestris</name>
    <name type="common">Field mustard</name>
    <dbReference type="NCBI Taxonomy" id="3711"/>
    <lineage>
        <taxon>Eukaryota</taxon>
        <taxon>Viridiplantae</taxon>
        <taxon>Streptophyta</taxon>
        <taxon>Embryophyta</taxon>
        <taxon>Tracheophyta</taxon>
        <taxon>Spermatophyta</taxon>
        <taxon>Magnoliopsida</taxon>
        <taxon>eudicotyledons</taxon>
        <taxon>Gunneridae</taxon>
        <taxon>Pentapetalae</taxon>
        <taxon>rosids</taxon>
        <taxon>malvids</taxon>
        <taxon>Brassicales</taxon>
        <taxon>Brassicaceae</taxon>
        <taxon>Brassiceae</taxon>
        <taxon>Brassica</taxon>
    </lineage>
</organism>
<proteinExistence type="predicted"/>